<organism evidence="3 4">
    <name type="scientific">Paenibacillus zeisoli</name>
    <dbReference type="NCBI Taxonomy" id="2496267"/>
    <lineage>
        <taxon>Bacteria</taxon>
        <taxon>Bacillati</taxon>
        <taxon>Bacillota</taxon>
        <taxon>Bacilli</taxon>
        <taxon>Bacillales</taxon>
        <taxon>Paenibacillaceae</taxon>
        <taxon>Paenibacillus</taxon>
    </lineage>
</organism>
<evidence type="ECO:0000313" key="4">
    <source>
        <dbReference type="Proteomes" id="UP000272464"/>
    </source>
</evidence>
<dbReference type="OrthoDB" id="2448863at2"/>
<feature type="transmembrane region" description="Helical" evidence="2">
    <location>
        <begin position="116"/>
        <end position="138"/>
    </location>
</feature>
<keyword evidence="4" id="KW-1185">Reference proteome</keyword>
<proteinExistence type="predicted"/>
<sequence>MHCTNCNHYNEGGKFCENCGAKLPVEVAAASETVGQSPVQPGVQPSGRSEDQPGYTQQQEPAYQQHAGYPGSGQPSAQPNVYLQNAKNVSRLYFNYFGAILKRPFSSIHNIGGEQLVNGIITMVLFSLLAPLMLYFYLSSVARKYFSDSPFLDNVAHPSISFVEVVIKPTLSLAILILLIATFCYGAIKLAKVHAGYRDVIARFGALLVPFLGLMVIAFVLSILQLEIFGIFLVGAFLGLLFIAPPLVITSWVKKDARGLDVVYGVLLTYIATFITLDIMGKAITKIMDDVVPSSMFW</sequence>
<keyword evidence="2" id="KW-0812">Transmembrane</keyword>
<dbReference type="RefSeq" id="WP_127198617.1">
    <property type="nucleotide sequence ID" value="NZ_RZNX01000002.1"/>
</dbReference>
<evidence type="ECO:0000256" key="1">
    <source>
        <dbReference type="SAM" id="MobiDB-lite"/>
    </source>
</evidence>
<protein>
    <submittedName>
        <fullName evidence="3">Zinc ribbon domain-containing protein</fullName>
    </submittedName>
</protein>
<evidence type="ECO:0000256" key="2">
    <source>
        <dbReference type="SAM" id="Phobius"/>
    </source>
</evidence>
<dbReference type="EMBL" id="RZNX01000002">
    <property type="protein sequence ID" value="RUT33503.1"/>
    <property type="molecule type" value="Genomic_DNA"/>
</dbReference>
<feature type="region of interest" description="Disordered" evidence="1">
    <location>
        <begin position="34"/>
        <end position="75"/>
    </location>
</feature>
<name>A0A3S1B9R1_9BACL</name>
<comment type="caution">
    <text evidence="3">The sequence shown here is derived from an EMBL/GenBank/DDBJ whole genome shotgun (WGS) entry which is preliminary data.</text>
</comment>
<accession>A0A3S1B9R1</accession>
<evidence type="ECO:0000313" key="3">
    <source>
        <dbReference type="EMBL" id="RUT33503.1"/>
    </source>
</evidence>
<keyword evidence="2" id="KW-1133">Transmembrane helix</keyword>
<feature type="transmembrane region" description="Helical" evidence="2">
    <location>
        <begin position="171"/>
        <end position="188"/>
    </location>
</feature>
<dbReference type="AlphaFoldDB" id="A0A3S1B9R1"/>
<reference evidence="3 4" key="1">
    <citation type="submission" date="2018-12" db="EMBL/GenBank/DDBJ databases">
        <authorList>
            <person name="Sun L."/>
            <person name="Chen Z."/>
        </authorList>
    </citation>
    <scope>NUCLEOTIDE SEQUENCE [LARGE SCALE GENOMIC DNA]</scope>
    <source>
        <strain evidence="3 4">3-5-3</strain>
    </source>
</reference>
<dbReference type="Proteomes" id="UP000272464">
    <property type="component" value="Unassembled WGS sequence"/>
</dbReference>
<feature type="transmembrane region" description="Helical" evidence="2">
    <location>
        <begin position="228"/>
        <end position="250"/>
    </location>
</feature>
<keyword evidence="2" id="KW-0472">Membrane</keyword>
<gene>
    <name evidence="3" type="ORF">EJP77_07600</name>
</gene>
<feature type="transmembrane region" description="Helical" evidence="2">
    <location>
        <begin position="262"/>
        <end position="284"/>
    </location>
</feature>
<feature type="transmembrane region" description="Helical" evidence="2">
    <location>
        <begin position="200"/>
        <end position="222"/>
    </location>
</feature>